<dbReference type="Pfam" id="PF00702">
    <property type="entry name" value="Hydrolase"/>
    <property type="match status" value="1"/>
</dbReference>
<protein>
    <submittedName>
        <fullName evidence="1">HAD hydrolase-like protein</fullName>
    </submittedName>
</protein>
<organism evidence="1 2">
    <name type="scientific">Streptomyces chengmaiensis</name>
    <dbReference type="NCBI Taxonomy" id="3040919"/>
    <lineage>
        <taxon>Bacteria</taxon>
        <taxon>Bacillati</taxon>
        <taxon>Actinomycetota</taxon>
        <taxon>Actinomycetes</taxon>
        <taxon>Kitasatosporales</taxon>
        <taxon>Streptomycetaceae</taxon>
        <taxon>Streptomyces</taxon>
    </lineage>
</organism>
<dbReference type="RefSeq" id="WP_279928095.1">
    <property type="nucleotide sequence ID" value="NZ_JARWBG010000012.1"/>
</dbReference>
<evidence type="ECO:0000313" key="1">
    <source>
        <dbReference type="EMBL" id="MDH2389772.1"/>
    </source>
</evidence>
<proteinExistence type="predicted"/>
<evidence type="ECO:0000313" key="2">
    <source>
        <dbReference type="Proteomes" id="UP001223144"/>
    </source>
</evidence>
<dbReference type="Proteomes" id="UP001223144">
    <property type="component" value="Unassembled WGS sequence"/>
</dbReference>
<reference evidence="1 2" key="1">
    <citation type="submission" date="2023-04" db="EMBL/GenBank/DDBJ databases">
        <title>Streptomyces chengmaiensis sp. nov. isolated from the stem of mangrove plant in Hainan.</title>
        <authorList>
            <person name="Huang X."/>
            <person name="Zhou S."/>
            <person name="Chu X."/>
            <person name="Xie Y."/>
            <person name="Lin Y."/>
        </authorList>
    </citation>
    <scope>NUCLEOTIDE SEQUENCE [LARGE SCALE GENOMIC DNA]</scope>
    <source>
        <strain evidence="1 2">HNM0663</strain>
    </source>
</reference>
<comment type="caution">
    <text evidence="1">The sequence shown here is derived from an EMBL/GenBank/DDBJ whole genome shotgun (WGS) entry which is preliminary data.</text>
</comment>
<dbReference type="Gene3D" id="3.40.50.1000">
    <property type="entry name" value="HAD superfamily/HAD-like"/>
    <property type="match status" value="1"/>
</dbReference>
<dbReference type="PANTHER" id="PTHR43434">
    <property type="entry name" value="PHOSPHOGLYCOLATE PHOSPHATASE"/>
    <property type="match status" value="1"/>
</dbReference>
<dbReference type="PANTHER" id="PTHR43434:SF1">
    <property type="entry name" value="PHOSPHOGLYCOLATE PHOSPHATASE"/>
    <property type="match status" value="1"/>
</dbReference>
<gene>
    <name evidence="1" type="ORF">QCN29_13400</name>
</gene>
<keyword evidence="2" id="KW-1185">Reference proteome</keyword>
<sequence>MLPLPPVASLAPVDLRRALSRAKCLILDLDGPVASVFAGAPADRIAGELLRIADGHGCPLAELSGCADPIAVLLRHTEELKRDGTSDVGRRRGRAVAEMHDALDAWERKAAETATPTPGAADFIRLWHSAGRHLSVATNNCADAAVRCLERQALLDCLDGPVVGRPRDATLMKPDPYPLRRAMIPGIPAEDHLMVGDTVTDLLAAGALSMPFCGYHRSQEGRRRLRAAGGGPVAASMGEFTSAARALGL</sequence>
<dbReference type="InterPro" id="IPR023214">
    <property type="entry name" value="HAD_sf"/>
</dbReference>
<dbReference type="SUPFAM" id="SSF56784">
    <property type="entry name" value="HAD-like"/>
    <property type="match status" value="1"/>
</dbReference>
<dbReference type="EMBL" id="JARWBG010000012">
    <property type="protein sequence ID" value="MDH2389772.1"/>
    <property type="molecule type" value="Genomic_DNA"/>
</dbReference>
<dbReference type="InterPro" id="IPR036412">
    <property type="entry name" value="HAD-like_sf"/>
</dbReference>
<dbReference type="InterPro" id="IPR050155">
    <property type="entry name" value="HAD-like_hydrolase_sf"/>
</dbReference>
<accession>A0ABT6HM31</accession>
<name>A0ABT6HM31_9ACTN</name>